<evidence type="ECO:0000313" key="2">
    <source>
        <dbReference type="EMBL" id="KIM80072.1"/>
    </source>
</evidence>
<evidence type="ECO:0000313" key="3">
    <source>
        <dbReference type="Proteomes" id="UP000054166"/>
    </source>
</evidence>
<feature type="compositionally biased region" description="Basic and acidic residues" evidence="1">
    <location>
        <begin position="21"/>
        <end position="51"/>
    </location>
</feature>
<dbReference type="STRING" id="765440.A0A0C3BRV7"/>
<sequence>MTNISSGSNKRALDGDSGYEAESRIKRPREREREDPRDWREVHLRSPREAGKPSSEGGSRREDGRGDRRDSARREIDHRRPDYGRSRDRRDDRDRDRDRDYRPRRDGSGKRSPPTRDHLSPAVSNGHSKDDSEKEEGEISPRAPSSPISTRAPSQAPPPSQSAPEPPQDMELDIPPSPPPIEATLAERRAKRQAILAKYADTSQSQMPSPSARAGQGTSTSQRCSYAWCFTSQYREVVERLNQQARINVGISYICCL</sequence>
<dbReference type="OrthoDB" id="3270014at2759"/>
<reference evidence="2 3" key="1">
    <citation type="submission" date="2014-04" db="EMBL/GenBank/DDBJ databases">
        <authorList>
            <consortium name="DOE Joint Genome Institute"/>
            <person name="Kuo A."/>
            <person name="Tarkka M."/>
            <person name="Buscot F."/>
            <person name="Kohler A."/>
            <person name="Nagy L.G."/>
            <person name="Floudas D."/>
            <person name="Copeland A."/>
            <person name="Barry K.W."/>
            <person name="Cichocki N."/>
            <person name="Veneault-Fourrey C."/>
            <person name="LaButti K."/>
            <person name="Lindquist E.A."/>
            <person name="Lipzen A."/>
            <person name="Lundell T."/>
            <person name="Morin E."/>
            <person name="Murat C."/>
            <person name="Sun H."/>
            <person name="Tunlid A."/>
            <person name="Henrissat B."/>
            <person name="Grigoriev I.V."/>
            <person name="Hibbett D.S."/>
            <person name="Martin F."/>
            <person name="Nordberg H.P."/>
            <person name="Cantor M.N."/>
            <person name="Hua S.X."/>
        </authorList>
    </citation>
    <scope>NUCLEOTIDE SEQUENCE [LARGE SCALE GENOMIC DNA]</scope>
    <source>
        <strain evidence="2 3">F 1598</strain>
    </source>
</reference>
<accession>A0A0C3BRV7</accession>
<dbReference type="InParanoid" id="A0A0C3BRV7"/>
<organism evidence="2 3">
    <name type="scientific">Piloderma croceum (strain F 1598)</name>
    <dbReference type="NCBI Taxonomy" id="765440"/>
    <lineage>
        <taxon>Eukaryota</taxon>
        <taxon>Fungi</taxon>
        <taxon>Dikarya</taxon>
        <taxon>Basidiomycota</taxon>
        <taxon>Agaricomycotina</taxon>
        <taxon>Agaricomycetes</taxon>
        <taxon>Agaricomycetidae</taxon>
        <taxon>Atheliales</taxon>
        <taxon>Atheliaceae</taxon>
        <taxon>Piloderma</taxon>
    </lineage>
</organism>
<feature type="compositionally biased region" description="Pro residues" evidence="1">
    <location>
        <begin position="155"/>
        <end position="167"/>
    </location>
</feature>
<feature type="region of interest" description="Disordered" evidence="1">
    <location>
        <begin position="1"/>
        <end position="219"/>
    </location>
</feature>
<dbReference type="Proteomes" id="UP000054166">
    <property type="component" value="Unassembled WGS sequence"/>
</dbReference>
<protein>
    <submittedName>
        <fullName evidence="2">Uncharacterized protein</fullName>
    </submittedName>
</protein>
<dbReference type="EMBL" id="KN833006">
    <property type="protein sequence ID" value="KIM80072.1"/>
    <property type="molecule type" value="Genomic_DNA"/>
</dbReference>
<proteinExistence type="predicted"/>
<reference evidence="3" key="2">
    <citation type="submission" date="2015-01" db="EMBL/GenBank/DDBJ databases">
        <title>Evolutionary Origins and Diversification of the Mycorrhizal Mutualists.</title>
        <authorList>
            <consortium name="DOE Joint Genome Institute"/>
            <consortium name="Mycorrhizal Genomics Consortium"/>
            <person name="Kohler A."/>
            <person name="Kuo A."/>
            <person name="Nagy L.G."/>
            <person name="Floudas D."/>
            <person name="Copeland A."/>
            <person name="Barry K.W."/>
            <person name="Cichocki N."/>
            <person name="Veneault-Fourrey C."/>
            <person name="LaButti K."/>
            <person name="Lindquist E.A."/>
            <person name="Lipzen A."/>
            <person name="Lundell T."/>
            <person name="Morin E."/>
            <person name="Murat C."/>
            <person name="Riley R."/>
            <person name="Ohm R."/>
            <person name="Sun H."/>
            <person name="Tunlid A."/>
            <person name="Henrissat B."/>
            <person name="Grigoriev I.V."/>
            <person name="Hibbett D.S."/>
            <person name="Martin F."/>
        </authorList>
    </citation>
    <scope>NUCLEOTIDE SEQUENCE [LARGE SCALE GENOMIC DNA]</scope>
    <source>
        <strain evidence="3">F 1598</strain>
    </source>
</reference>
<evidence type="ECO:0000256" key="1">
    <source>
        <dbReference type="SAM" id="MobiDB-lite"/>
    </source>
</evidence>
<feature type="compositionally biased region" description="Basic and acidic residues" evidence="1">
    <location>
        <begin position="58"/>
        <end position="119"/>
    </location>
</feature>
<dbReference type="AlphaFoldDB" id="A0A0C3BRV7"/>
<gene>
    <name evidence="2" type="ORF">PILCRDRAFT_543645</name>
</gene>
<dbReference type="HOGENOM" id="CLU_1082255_0_0_1"/>
<name>A0A0C3BRV7_PILCF</name>
<keyword evidence="3" id="KW-1185">Reference proteome</keyword>